<dbReference type="RefSeq" id="WP_160898135.1">
    <property type="nucleotide sequence ID" value="NZ_WMEX01000002.1"/>
</dbReference>
<feature type="binding site" evidence="7 8">
    <location>
        <position position="82"/>
    </location>
    <ligand>
        <name>FMN</name>
        <dbReference type="ChEBI" id="CHEBI:58210"/>
    </ligand>
</feature>
<evidence type="ECO:0000313" key="11">
    <source>
        <dbReference type="EMBL" id="MYL25814.1"/>
    </source>
</evidence>
<evidence type="ECO:0000256" key="2">
    <source>
        <dbReference type="ARBA" id="ARBA00011738"/>
    </source>
</evidence>
<keyword evidence="12" id="KW-1185">Reference proteome</keyword>
<dbReference type="InterPro" id="IPR000659">
    <property type="entry name" value="Pyridox_Oxase"/>
</dbReference>
<evidence type="ECO:0000256" key="1">
    <source>
        <dbReference type="ARBA" id="ARBA00007301"/>
    </source>
</evidence>
<evidence type="ECO:0000259" key="9">
    <source>
        <dbReference type="Pfam" id="PF01243"/>
    </source>
</evidence>
<dbReference type="InterPro" id="IPR019576">
    <property type="entry name" value="Pyridoxamine_oxidase_dimer_C"/>
</dbReference>
<feature type="binding site" evidence="7 8">
    <location>
        <position position="81"/>
    </location>
    <ligand>
        <name>FMN</name>
        <dbReference type="ChEBI" id="CHEBI:58210"/>
    </ligand>
</feature>
<evidence type="ECO:0000256" key="5">
    <source>
        <dbReference type="ARBA" id="ARBA00023002"/>
    </source>
</evidence>
<dbReference type="GO" id="GO:0010181">
    <property type="term" value="F:FMN binding"/>
    <property type="evidence" value="ECO:0007669"/>
    <property type="project" value="UniProtKB-UniRule"/>
</dbReference>
<dbReference type="GO" id="GO:0008615">
    <property type="term" value="P:pyridoxine biosynthetic process"/>
    <property type="evidence" value="ECO:0007669"/>
    <property type="project" value="UniProtKB-UniRule"/>
</dbReference>
<feature type="binding site" evidence="7 8">
    <location>
        <begin position="139"/>
        <end position="140"/>
    </location>
    <ligand>
        <name>FMN</name>
        <dbReference type="ChEBI" id="CHEBI:58210"/>
    </ligand>
</feature>
<comment type="similarity">
    <text evidence="1 7">Belongs to the pyridoxamine 5'-phosphate oxidase family.</text>
</comment>
<evidence type="ECO:0000256" key="4">
    <source>
        <dbReference type="ARBA" id="ARBA00022643"/>
    </source>
</evidence>
<keyword evidence="4 7" id="KW-0288">FMN</keyword>
<dbReference type="NCBIfam" id="NF004231">
    <property type="entry name" value="PRK05679.1"/>
    <property type="match status" value="1"/>
</dbReference>
<dbReference type="FunFam" id="2.30.110.10:FF:000020">
    <property type="entry name" value="PNPO isoform 11"/>
    <property type="match status" value="1"/>
</dbReference>
<reference evidence="11 12" key="1">
    <citation type="submission" date="2019-11" db="EMBL/GenBank/DDBJ databases">
        <title>Genome sequences of 17 halophilic strains isolated from different environments.</title>
        <authorList>
            <person name="Furrow R.E."/>
        </authorList>
    </citation>
    <scope>NUCLEOTIDE SEQUENCE [LARGE SCALE GENOMIC DNA]</scope>
    <source>
        <strain evidence="11 12">22507_15_FS</strain>
    </source>
</reference>
<evidence type="ECO:0000256" key="7">
    <source>
        <dbReference type="HAMAP-Rule" id="MF_01629"/>
    </source>
</evidence>
<dbReference type="Gene3D" id="2.30.110.10">
    <property type="entry name" value="Electron Transport, Fmn-binding Protein, Chain A"/>
    <property type="match status" value="1"/>
</dbReference>
<dbReference type="Proteomes" id="UP000460751">
    <property type="component" value="Unassembled WGS sequence"/>
</dbReference>
<comment type="pathway">
    <text evidence="7">Cofactor metabolism; pyridoxal 5'-phosphate salvage; pyridoxal 5'-phosphate from pyridoxamine 5'-phosphate: step 1/1.</text>
</comment>
<comment type="function">
    <text evidence="7">Catalyzes the oxidation of either pyridoxine 5'-phosphate (PNP) or pyridoxamine 5'-phosphate (PMP) into pyridoxal 5'-phosphate (PLP).</text>
</comment>
<comment type="cofactor">
    <cofactor evidence="7 8">
        <name>FMN</name>
        <dbReference type="ChEBI" id="CHEBI:58210"/>
    </cofactor>
    <text evidence="7 8">Binds 1 FMN per subunit.</text>
</comment>
<name>A0A9X5B4T1_9GAMM</name>
<evidence type="ECO:0000256" key="3">
    <source>
        <dbReference type="ARBA" id="ARBA00022630"/>
    </source>
</evidence>
<dbReference type="EC" id="1.4.3.5" evidence="7"/>
<feature type="binding site" evidence="7">
    <location>
        <begin position="190"/>
        <end position="192"/>
    </location>
    <ligand>
        <name>substrate</name>
    </ligand>
</feature>
<feature type="binding site" evidence="7 8">
    <location>
        <begin position="60"/>
        <end position="65"/>
    </location>
    <ligand>
        <name>FMN</name>
        <dbReference type="ChEBI" id="CHEBI:58210"/>
    </ligand>
</feature>
<evidence type="ECO:0000256" key="8">
    <source>
        <dbReference type="PIRSR" id="PIRSR000190-2"/>
    </source>
</evidence>
<dbReference type="EMBL" id="WMEX01000002">
    <property type="protein sequence ID" value="MYL25814.1"/>
    <property type="molecule type" value="Genomic_DNA"/>
</dbReference>
<evidence type="ECO:0000313" key="12">
    <source>
        <dbReference type="Proteomes" id="UP000460751"/>
    </source>
</evidence>
<dbReference type="Pfam" id="PF10590">
    <property type="entry name" value="PNP_phzG_C"/>
    <property type="match status" value="1"/>
</dbReference>
<proteinExistence type="inferred from homology"/>
<feature type="binding site" evidence="7 8">
    <location>
        <position position="184"/>
    </location>
    <ligand>
        <name>FMN</name>
        <dbReference type="ChEBI" id="CHEBI:58210"/>
    </ligand>
</feature>
<dbReference type="Pfam" id="PF01243">
    <property type="entry name" value="PNPOx_N"/>
    <property type="match status" value="1"/>
</dbReference>
<feature type="domain" description="Pyridoxamine 5'-phosphate oxidase N-terminal" evidence="9">
    <location>
        <begin position="34"/>
        <end position="157"/>
    </location>
</feature>
<organism evidence="11 12">
    <name type="scientific">Vreelandella halophila</name>
    <dbReference type="NCBI Taxonomy" id="86177"/>
    <lineage>
        <taxon>Bacteria</taxon>
        <taxon>Pseudomonadati</taxon>
        <taxon>Pseudomonadota</taxon>
        <taxon>Gammaproteobacteria</taxon>
        <taxon>Oceanospirillales</taxon>
        <taxon>Halomonadaceae</taxon>
        <taxon>Vreelandella</taxon>
    </lineage>
</organism>
<dbReference type="OrthoDB" id="9780392at2"/>
<feature type="binding site" evidence="7">
    <location>
        <position position="130"/>
    </location>
    <ligand>
        <name>substrate</name>
    </ligand>
</feature>
<feature type="binding site" evidence="7 8">
    <location>
        <begin position="75"/>
        <end position="76"/>
    </location>
    <ligand>
        <name>FMN</name>
        <dbReference type="ChEBI" id="CHEBI:58210"/>
    </ligand>
</feature>
<feature type="binding site" evidence="7">
    <location>
        <position position="126"/>
    </location>
    <ligand>
        <name>substrate</name>
    </ligand>
</feature>
<evidence type="ECO:0000259" key="10">
    <source>
        <dbReference type="Pfam" id="PF10590"/>
    </source>
</evidence>
<accession>A0A9X5B4T1</accession>
<dbReference type="InterPro" id="IPR019740">
    <property type="entry name" value="Pyridox_Oxase_CS"/>
</dbReference>
<feature type="binding site" evidence="7 8">
    <location>
        <position position="104"/>
    </location>
    <ligand>
        <name>FMN</name>
        <dbReference type="ChEBI" id="CHEBI:58210"/>
    </ligand>
</feature>
<keyword evidence="3 7" id="KW-0285">Flavoprotein</keyword>
<gene>
    <name evidence="7 11" type="primary">pdxH</name>
    <name evidence="11" type="ORF">GLW01_03315</name>
</gene>
<dbReference type="PROSITE" id="PS01064">
    <property type="entry name" value="PYRIDOX_OXIDASE"/>
    <property type="match status" value="1"/>
</dbReference>
<dbReference type="PANTHER" id="PTHR10851">
    <property type="entry name" value="PYRIDOXINE-5-PHOSPHATE OXIDASE"/>
    <property type="match status" value="1"/>
</dbReference>
<dbReference type="AlphaFoldDB" id="A0A9X5B4T1"/>
<sequence length="211" mass="24608">MDIGDMRRDFESEGLEHEHLDDCPFRQFEHWFAQAQEAGIEDANALTLATADAQGWPTARTVLLKYFDAAGFVFYTNYGSRKARALEENPRAAMLFPWVVLNRQVTIEGAVEKVSRQESLKYFTSRPEGSQLGAWVSHQSAVIESRQALEAKLQSMKQRFRQGRIPLPDFWGGYRVIPERIEFWQGRPSRLHDRFEYRREGDGWRIQRLQP</sequence>
<comment type="catalytic activity">
    <reaction evidence="7">
        <text>pyridoxine 5'-phosphate + O2 = pyridoxal 5'-phosphate + H2O2</text>
        <dbReference type="Rhea" id="RHEA:15149"/>
        <dbReference type="ChEBI" id="CHEBI:15379"/>
        <dbReference type="ChEBI" id="CHEBI:16240"/>
        <dbReference type="ChEBI" id="CHEBI:58589"/>
        <dbReference type="ChEBI" id="CHEBI:597326"/>
        <dbReference type="EC" id="1.4.3.5"/>
    </reaction>
</comment>
<comment type="caution">
    <text evidence="11">The sequence shown here is derived from an EMBL/GenBank/DDBJ whole genome shotgun (WGS) entry which is preliminary data.</text>
</comment>
<keyword evidence="5 7" id="KW-0560">Oxidoreductase</keyword>
<comment type="subunit">
    <text evidence="2 7">Homodimer.</text>
</comment>
<dbReference type="NCBIfam" id="TIGR00558">
    <property type="entry name" value="pdxH"/>
    <property type="match status" value="1"/>
</dbReference>
<dbReference type="InterPro" id="IPR012349">
    <property type="entry name" value="Split_barrel_FMN-bd"/>
</dbReference>
<protein>
    <recommendedName>
        <fullName evidence="7">Pyridoxine/pyridoxamine 5'-phosphate oxidase</fullName>
        <ecNumber evidence="7">1.4.3.5</ecNumber>
    </recommendedName>
    <alternativeName>
        <fullName evidence="7">PNP/PMP oxidase</fullName>
        <shortName evidence="7">PNPOx</shortName>
    </alternativeName>
    <alternativeName>
        <fullName evidence="7">Pyridoxal 5'-phosphate synthase</fullName>
    </alternativeName>
</protein>
<dbReference type="PANTHER" id="PTHR10851:SF0">
    <property type="entry name" value="PYRIDOXINE-5'-PHOSPHATE OXIDASE"/>
    <property type="match status" value="1"/>
</dbReference>
<feature type="binding site" evidence="7">
    <location>
        <position position="65"/>
    </location>
    <ligand>
        <name>substrate</name>
    </ligand>
</feature>
<dbReference type="HAMAP" id="MF_01629">
    <property type="entry name" value="PdxH"/>
    <property type="match status" value="1"/>
</dbReference>
<comment type="pathway">
    <text evidence="7">Cofactor metabolism; pyridoxal 5'-phosphate salvage; pyridoxal 5'-phosphate from pyridoxine 5'-phosphate: step 1/1.</text>
</comment>
<feature type="domain" description="Pyridoxine 5'-phosphate oxidase dimerisation C-terminal" evidence="10">
    <location>
        <begin position="171"/>
        <end position="211"/>
    </location>
</feature>
<comment type="catalytic activity">
    <reaction evidence="7">
        <text>pyridoxamine 5'-phosphate + O2 + H2O = pyridoxal 5'-phosphate + H2O2 + NH4(+)</text>
        <dbReference type="Rhea" id="RHEA:15817"/>
        <dbReference type="ChEBI" id="CHEBI:15377"/>
        <dbReference type="ChEBI" id="CHEBI:15379"/>
        <dbReference type="ChEBI" id="CHEBI:16240"/>
        <dbReference type="ChEBI" id="CHEBI:28938"/>
        <dbReference type="ChEBI" id="CHEBI:58451"/>
        <dbReference type="ChEBI" id="CHEBI:597326"/>
        <dbReference type="EC" id="1.4.3.5"/>
    </reaction>
</comment>
<evidence type="ECO:0000256" key="6">
    <source>
        <dbReference type="ARBA" id="ARBA00023096"/>
    </source>
</evidence>
<dbReference type="SUPFAM" id="SSF50475">
    <property type="entry name" value="FMN-binding split barrel"/>
    <property type="match status" value="1"/>
</dbReference>
<feature type="binding site" evidence="7">
    <location>
        <position position="122"/>
    </location>
    <ligand>
        <name>substrate</name>
    </ligand>
</feature>
<feature type="binding site" evidence="7 8">
    <location>
        <position position="194"/>
    </location>
    <ligand>
        <name>FMN</name>
        <dbReference type="ChEBI" id="CHEBI:58210"/>
    </ligand>
</feature>
<dbReference type="InterPro" id="IPR011576">
    <property type="entry name" value="Pyridox_Oxase_N"/>
</dbReference>
<dbReference type="GO" id="GO:0004733">
    <property type="term" value="F:pyridoxamine phosphate oxidase activity"/>
    <property type="evidence" value="ECO:0007669"/>
    <property type="project" value="UniProtKB-UniRule"/>
</dbReference>
<keyword evidence="6 7" id="KW-0664">Pyridoxine biosynthesis</keyword>
<dbReference type="PIRSF" id="PIRSF000190">
    <property type="entry name" value="Pyd_amn-ph_oxd"/>
    <property type="match status" value="1"/>
</dbReference>